<feature type="compositionally biased region" description="Basic and acidic residues" evidence="1">
    <location>
        <begin position="30"/>
        <end position="43"/>
    </location>
</feature>
<evidence type="ECO:0000256" key="1">
    <source>
        <dbReference type="SAM" id="MobiDB-lite"/>
    </source>
</evidence>
<dbReference type="PROSITE" id="PS51257">
    <property type="entry name" value="PROKAR_LIPOPROTEIN"/>
    <property type="match status" value="1"/>
</dbReference>
<protein>
    <recommendedName>
        <fullName evidence="5">Lipoprotein</fullName>
    </recommendedName>
</protein>
<feature type="chain" id="PRO_5045964712" description="Lipoprotein" evidence="2">
    <location>
        <begin position="25"/>
        <end position="280"/>
    </location>
</feature>
<comment type="caution">
    <text evidence="3">The sequence shown here is derived from an EMBL/GenBank/DDBJ whole genome shotgun (WGS) entry which is preliminary data.</text>
</comment>
<gene>
    <name evidence="3" type="ORF">AB0C36_12710</name>
</gene>
<evidence type="ECO:0000313" key="4">
    <source>
        <dbReference type="Proteomes" id="UP001551482"/>
    </source>
</evidence>
<sequence>MRSARTRIAAAALTPLLIFTAACEFGSDGDKKADKVDKVDNKGGESAPTSIAPPPSSVAPGSSADTRVPTSAGPVAGKALTSAQLKAALVTQNELGKGWTVTPGDGAAYGSSPMKTVEVACQPLLDVMTGAGPKAAANAGETLATAADKGTTTRLDLVRYDGDAFAKTLDAAVLIASKHDCLEVVATNVKGERTAYRFDVGEHQPQFGDGSLWLDVTWGDEKTMADPDAPTMTSRLQFVRVGSVLVRFDSRPENTSFGAEYIPDAQVKTQADKVAAALKG</sequence>
<keyword evidence="2" id="KW-0732">Signal</keyword>
<keyword evidence="4" id="KW-1185">Reference proteome</keyword>
<evidence type="ECO:0000256" key="2">
    <source>
        <dbReference type="SAM" id="SignalP"/>
    </source>
</evidence>
<evidence type="ECO:0000313" key="3">
    <source>
        <dbReference type="EMBL" id="MEU8134360.1"/>
    </source>
</evidence>
<evidence type="ECO:0008006" key="5">
    <source>
        <dbReference type="Google" id="ProtNLM"/>
    </source>
</evidence>
<feature type="signal peptide" evidence="2">
    <location>
        <begin position="1"/>
        <end position="24"/>
    </location>
</feature>
<feature type="region of interest" description="Disordered" evidence="1">
    <location>
        <begin position="30"/>
        <end position="74"/>
    </location>
</feature>
<accession>A0ABV3DF39</accession>
<proteinExistence type="predicted"/>
<reference evidence="3 4" key="1">
    <citation type="submission" date="2024-06" db="EMBL/GenBank/DDBJ databases">
        <title>The Natural Products Discovery Center: Release of the First 8490 Sequenced Strains for Exploring Actinobacteria Biosynthetic Diversity.</title>
        <authorList>
            <person name="Kalkreuter E."/>
            <person name="Kautsar S.A."/>
            <person name="Yang D."/>
            <person name="Bader C.D."/>
            <person name="Teijaro C.N."/>
            <person name="Fluegel L."/>
            <person name="Davis C.M."/>
            <person name="Simpson J.R."/>
            <person name="Lauterbach L."/>
            <person name="Steele A.D."/>
            <person name="Gui C."/>
            <person name="Meng S."/>
            <person name="Li G."/>
            <person name="Viehrig K."/>
            <person name="Ye F."/>
            <person name="Su P."/>
            <person name="Kiefer A.F."/>
            <person name="Nichols A."/>
            <person name="Cepeda A.J."/>
            <person name="Yan W."/>
            <person name="Fan B."/>
            <person name="Jiang Y."/>
            <person name="Adhikari A."/>
            <person name="Zheng C.-J."/>
            <person name="Schuster L."/>
            <person name="Cowan T.M."/>
            <person name="Smanski M.J."/>
            <person name="Chevrette M.G."/>
            <person name="De Carvalho L.P.S."/>
            <person name="Shen B."/>
        </authorList>
    </citation>
    <scope>NUCLEOTIDE SEQUENCE [LARGE SCALE GENOMIC DNA]</scope>
    <source>
        <strain evidence="3 4">NPDC048946</strain>
    </source>
</reference>
<dbReference type="Proteomes" id="UP001551482">
    <property type="component" value="Unassembled WGS sequence"/>
</dbReference>
<dbReference type="EMBL" id="JBEZFP010000025">
    <property type="protein sequence ID" value="MEU8134360.1"/>
    <property type="molecule type" value="Genomic_DNA"/>
</dbReference>
<organism evidence="3 4">
    <name type="scientific">Streptodolium elevatio</name>
    <dbReference type="NCBI Taxonomy" id="3157996"/>
    <lineage>
        <taxon>Bacteria</taxon>
        <taxon>Bacillati</taxon>
        <taxon>Actinomycetota</taxon>
        <taxon>Actinomycetes</taxon>
        <taxon>Kitasatosporales</taxon>
        <taxon>Streptomycetaceae</taxon>
        <taxon>Streptodolium</taxon>
    </lineage>
</organism>
<dbReference type="RefSeq" id="WP_358352948.1">
    <property type="nucleotide sequence ID" value="NZ_JBEZFP010000025.1"/>
</dbReference>
<name>A0ABV3DF39_9ACTN</name>